<keyword evidence="3" id="KW-1185">Reference proteome</keyword>
<evidence type="ECO:0000313" key="2">
    <source>
        <dbReference type="EMBL" id="MCO5725871.1"/>
    </source>
</evidence>
<comment type="caution">
    <text evidence="2">The sequence shown here is derived from an EMBL/GenBank/DDBJ whole genome shotgun (WGS) entry which is preliminary data.</text>
</comment>
<proteinExistence type="predicted"/>
<dbReference type="Pfam" id="PF12412">
    <property type="entry name" value="DUF3667"/>
    <property type="match status" value="1"/>
</dbReference>
<evidence type="ECO:0000256" key="1">
    <source>
        <dbReference type="SAM" id="Phobius"/>
    </source>
</evidence>
<gene>
    <name evidence="2" type="ORF">NG653_13465</name>
</gene>
<dbReference type="InterPro" id="IPR022134">
    <property type="entry name" value="DUF3667"/>
</dbReference>
<dbReference type="EMBL" id="JAMXIB010000014">
    <property type="protein sequence ID" value="MCO5725871.1"/>
    <property type="molecule type" value="Genomic_DNA"/>
</dbReference>
<feature type="transmembrane region" description="Helical" evidence="1">
    <location>
        <begin position="79"/>
        <end position="100"/>
    </location>
</feature>
<dbReference type="Proteomes" id="UP001206312">
    <property type="component" value="Unassembled WGS sequence"/>
</dbReference>
<keyword evidence="1" id="KW-0812">Transmembrane</keyword>
<sequence length="258" mass="29256">MTCKNCEGTLRTDFLYCPGCGAKAQVKRIDFSSLFTDIYERFFNLENSFFRTFKALTFKPEAVIDGYMEGLRRRFMNPISYLGVSLALSGLIYFIMKVYALERIDLDMMGTGATAATRKVFDTILEYNSFFFLLYIPVIALAAILSFNQRGYNLPEHLVSATYSLAHYSLLSFPFSVAILLLDPRNYMGYSMGMLVFMFLYSLYALLRVHRYGRGIAVVRSIVFLALLFIGYMGLSITINVVLVLLGVVSFEDFLPAG</sequence>
<feature type="transmembrane region" description="Helical" evidence="1">
    <location>
        <begin position="159"/>
        <end position="181"/>
    </location>
</feature>
<keyword evidence="1" id="KW-0472">Membrane</keyword>
<evidence type="ECO:0000313" key="3">
    <source>
        <dbReference type="Proteomes" id="UP001206312"/>
    </source>
</evidence>
<feature type="transmembrane region" description="Helical" evidence="1">
    <location>
        <begin position="127"/>
        <end position="147"/>
    </location>
</feature>
<feature type="transmembrane region" description="Helical" evidence="1">
    <location>
        <begin position="187"/>
        <end position="207"/>
    </location>
</feature>
<feature type="transmembrane region" description="Helical" evidence="1">
    <location>
        <begin position="219"/>
        <end position="249"/>
    </location>
</feature>
<dbReference type="RefSeq" id="WP_252742242.1">
    <property type="nucleotide sequence ID" value="NZ_JAMXIB010000014.1"/>
</dbReference>
<name>A0ABT1B0U1_9FLAO</name>
<keyword evidence="1" id="KW-1133">Transmembrane helix</keyword>
<reference evidence="2 3" key="1">
    <citation type="submission" date="2022-06" db="EMBL/GenBank/DDBJ databases">
        <authorList>
            <person name="Xuan X."/>
        </authorList>
    </citation>
    <scope>NUCLEOTIDE SEQUENCE [LARGE SCALE GENOMIC DNA]</scope>
    <source>
        <strain evidence="2 3">2V75</strain>
    </source>
</reference>
<accession>A0ABT1B0U1</accession>
<organism evidence="2 3">
    <name type="scientific">Robiginitalea marina</name>
    <dbReference type="NCBI Taxonomy" id="2954105"/>
    <lineage>
        <taxon>Bacteria</taxon>
        <taxon>Pseudomonadati</taxon>
        <taxon>Bacteroidota</taxon>
        <taxon>Flavobacteriia</taxon>
        <taxon>Flavobacteriales</taxon>
        <taxon>Flavobacteriaceae</taxon>
        <taxon>Robiginitalea</taxon>
    </lineage>
</organism>
<protein>
    <submittedName>
        <fullName evidence="2">DUF3667 domain-containing protein</fullName>
    </submittedName>
</protein>